<dbReference type="PROSITE" id="PS51898">
    <property type="entry name" value="TYR_RECOMBINASE"/>
    <property type="match status" value="1"/>
</dbReference>
<evidence type="ECO:0000259" key="6">
    <source>
        <dbReference type="PROSITE" id="PS51898"/>
    </source>
</evidence>
<dbReference type="Pfam" id="PF00589">
    <property type="entry name" value="Phage_integrase"/>
    <property type="match status" value="1"/>
</dbReference>
<dbReference type="Proteomes" id="UP001500630">
    <property type="component" value="Unassembled WGS sequence"/>
</dbReference>
<evidence type="ECO:0000313" key="8">
    <source>
        <dbReference type="EMBL" id="GAA3604072.1"/>
    </source>
</evidence>
<dbReference type="PANTHER" id="PTHR30349">
    <property type="entry name" value="PHAGE INTEGRASE-RELATED"/>
    <property type="match status" value="1"/>
</dbReference>
<evidence type="ECO:0000256" key="1">
    <source>
        <dbReference type="ARBA" id="ARBA00022908"/>
    </source>
</evidence>
<dbReference type="RefSeq" id="WP_345574027.1">
    <property type="nucleotide sequence ID" value="NZ_BAABDQ010000039.1"/>
</dbReference>
<dbReference type="InterPro" id="IPR011010">
    <property type="entry name" value="DNA_brk_join_enz"/>
</dbReference>
<gene>
    <name evidence="8" type="ORF">GCM10022419_105800</name>
</gene>
<dbReference type="Gene3D" id="1.10.443.10">
    <property type="entry name" value="Intergrase catalytic core"/>
    <property type="match status" value="1"/>
</dbReference>
<evidence type="ECO:0008006" key="10">
    <source>
        <dbReference type="Google" id="ProtNLM"/>
    </source>
</evidence>
<dbReference type="EMBL" id="BAABDQ010000039">
    <property type="protein sequence ID" value="GAA3604072.1"/>
    <property type="molecule type" value="Genomic_DNA"/>
</dbReference>
<accession>A0ABP6ZDY1</accession>
<organism evidence="8 9">
    <name type="scientific">Nonomuraea rosea</name>
    <dbReference type="NCBI Taxonomy" id="638574"/>
    <lineage>
        <taxon>Bacteria</taxon>
        <taxon>Bacillati</taxon>
        <taxon>Actinomycetota</taxon>
        <taxon>Actinomycetes</taxon>
        <taxon>Streptosporangiales</taxon>
        <taxon>Streptosporangiaceae</taxon>
        <taxon>Nonomuraea</taxon>
    </lineage>
</organism>
<dbReference type="InterPro" id="IPR050090">
    <property type="entry name" value="Tyrosine_recombinase_XerCD"/>
</dbReference>
<keyword evidence="3" id="KW-0233">DNA recombination</keyword>
<keyword evidence="1" id="KW-0229">DNA integration</keyword>
<dbReference type="SUPFAM" id="SSF56349">
    <property type="entry name" value="DNA breaking-rejoining enzymes"/>
    <property type="match status" value="1"/>
</dbReference>
<feature type="domain" description="Core-binding (CB)" evidence="7">
    <location>
        <begin position="86"/>
        <end position="171"/>
    </location>
</feature>
<dbReference type="Gene3D" id="1.10.150.130">
    <property type="match status" value="1"/>
</dbReference>
<dbReference type="InterPro" id="IPR010998">
    <property type="entry name" value="Integrase_recombinase_N"/>
</dbReference>
<feature type="compositionally biased region" description="Basic and acidic residues" evidence="5">
    <location>
        <begin position="361"/>
        <end position="377"/>
    </location>
</feature>
<protein>
    <recommendedName>
        <fullName evidence="10">Integrase</fullName>
    </recommendedName>
</protein>
<reference evidence="9" key="1">
    <citation type="journal article" date="2019" name="Int. J. Syst. Evol. Microbiol.">
        <title>The Global Catalogue of Microorganisms (GCM) 10K type strain sequencing project: providing services to taxonomists for standard genome sequencing and annotation.</title>
        <authorList>
            <consortium name="The Broad Institute Genomics Platform"/>
            <consortium name="The Broad Institute Genome Sequencing Center for Infectious Disease"/>
            <person name="Wu L."/>
            <person name="Ma J."/>
        </authorList>
    </citation>
    <scope>NUCLEOTIDE SEQUENCE [LARGE SCALE GENOMIC DNA]</scope>
    <source>
        <strain evidence="9">JCM 17326</strain>
    </source>
</reference>
<feature type="region of interest" description="Disordered" evidence="5">
    <location>
        <begin position="354"/>
        <end position="397"/>
    </location>
</feature>
<keyword evidence="2 4" id="KW-0238">DNA-binding</keyword>
<name>A0ABP6ZDY1_9ACTN</name>
<dbReference type="Pfam" id="PF02899">
    <property type="entry name" value="Phage_int_SAM_1"/>
    <property type="match status" value="1"/>
</dbReference>
<evidence type="ECO:0000256" key="3">
    <source>
        <dbReference type="ARBA" id="ARBA00023172"/>
    </source>
</evidence>
<dbReference type="InterPro" id="IPR004107">
    <property type="entry name" value="Integrase_SAM-like_N"/>
</dbReference>
<evidence type="ECO:0000256" key="4">
    <source>
        <dbReference type="PROSITE-ProRule" id="PRU01248"/>
    </source>
</evidence>
<dbReference type="PANTHER" id="PTHR30349:SF90">
    <property type="entry name" value="TYROSINE RECOMBINASE XERD"/>
    <property type="match status" value="1"/>
</dbReference>
<dbReference type="InterPro" id="IPR013762">
    <property type="entry name" value="Integrase-like_cat_sf"/>
</dbReference>
<dbReference type="PROSITE" id="PS51900">
    <property type="entry name" value="CB"/>
    <property type="match status" value="1"/>
</dbReference>
<evidence type="ECO:0000259" key="7">
    <source>
        <dbReference type="PROSITE" id="PS51900"/>
    </source>
</evidence>
<comment type="caution">
    <text evidence="8">The sequence shown here is derived from an EMBL/GenBank/DDBJ whole genome shotgun (WGS) entry which is preliminary data.</text>
</comment>
<evidence type="ECO:0000256" key="2">
    <source>
        <dbReference type="ARBA" id="ARBA00023125"/>
    </source>
</evidence>
<sequence>MSPPSAGELAPSGEDADRLATMHSFGVVVPAVSADRPATAADVEEPDLPFADMIPAAALPIRLPGRGSPPPARDPDSLATLLRAAAADDEVLRATGGWLLAERHAARNTQKAYITDASWWLWWIQARGLDPTDVDFIEADAFAAAMRHAGNAVETRRRRLSALKSWYRYLRRAQVVASDPFDGMDLPKRQRDKHTPYITEAELNAMLAHAVAVESHRVQAILAVLKGTACRVSKLTGAQFADLGTRGEHRILTLPAKGGRRHEAVIADLTGDLLDGYLAERDNRPGPLFLISTGAPLQRTYVTTLIQRIANAVGVDKPEELTAHGIRHSVATALLEAGEPLDVVQALLGHADPRTTQTYAHPDHLARSPAQRADRRLAAALGRGDRANASPPGAGSA</sequence>
<evidence type="ECO:0000313" key="9">
    <source>
        <dbReference type="Proteomes" id="UP001500630"/>
    </source>
</evidence>
<dbReference type="InterPro" id="IPR044068">
    <property type="entry name" value="CB"/>
</dbReference>
<dbReference type="InterPro" id="IPR002104">
    <property type="entry name" value="Integrase_catalytic"/>
</dbReference>
<feature type="domain" description="Tyr recombinase" evidence="6">
    <location>
        <begin position="193"/>
        <end position="374"/>
    </location>
</feature>
<evidence type="ECO:0000256" key="5">
    <source>
        <dbReference type="SAM" id="MobiDB-lite"/>
    </source>
</evidence>
<proteinExistence type="predicted"/>
<keyword evidence="9" id="KW-1185">Reference proteome</keyword>